<dbReference type="OrthoDB" id="5735516at2"/>
<dbReference type="Pfam" id="PF20420">
    <property type="entry name" value="DUF6702"/>
    <property type="match status" value="1"/>
</dbReference>
<accession>A0A5C6S1A5</accession>
<name>A0A5C6S1A5_9BACT</name>
<evidence type="ECO:0000313" key="2">
    <source>
        <dbReference type="Proteomes" id="UP000321580"/>
    </source>
</evidence>
<proteinExistence type="predicted"/>
<dbReference type="AlphaFoldDB" id="A0A5C6S1A5"/>
<comment type="caution">
    <text evidence="1">The sequence shown here is derived from an EMBL/GenBank/DDBJ whole genome shotgun (WGS) entry which is preliminary data.</text>
</comment>
<sequence>MKRGAHCAALLTAALLFSSWHPLKMSYTAARVDEGGRLEVSFRVFQDDLEAAFLANYGYACQIVAQSGQQEVKGFLSDYFDQVFDLYCGAEEVCLSYQRMQPEAQMGLVLYFSAPAPPIVGQSEWQVYNDILTFAFPQQVNMFAFKHNGALSFTSQFDANEKTATFNIR</sequence>
<dbReference type="Proteomes" id="UP000321580">
    <property type="component" value="Unassembled WGS sequence"/>
</dbReference>
<keyword evidence="2" id="KW-1185">Reference proteome</keyword>
<organism evidence="1 2">
    <name type="scientific">Phaeodactylibacter luteus</name>
    <dbReference type="NCBI Taxonomy" id="1564516"/>
    <lineage>
        <taxon>Bacteria</taxon>
        <taxon>Pseudomonadati</taxon>
        <taxon>Bacteroidota</taxon>
        <taxon>Saprospiria</taxon>
        <taxon>Saprospirales</taxon>
        <taxon>Haliscomenobacteraceae</taxon>
        <taxon>Phaeodactylibacter</taxon>
    </lineage>
</organism>
<reference evidence="1 2" key="1">
    <citation type="submission" date="2019-08" db="EMBL/GenBank/DDBJ databases">
        <title>Genome of Phaeodactylibacter luteus.</title>
        <authorList>
            <person name="Bowman J.P."/>
        </authorList>
    </citation>
    <scope>NUCLEOTIDE SEQUENCE [LARGE SCALE GENOMIC DNA]</scope>
    <source>
        <strain evidence="1 2">KCTC 42180</strain>
    </source>
</reference>
<gene>
    <name evidence="1" type="ORF">FRY97_02665</name>
</gene>
<protein>
    <submittedName>
        <fullName evidence="1">Uncharacterized protein</fullName>
    </submittedName>
</protein>
<dbReference type="RefSeq" id="WP_147165880.1">
    <property type="nucleotide sequence ID" value="NZ_VOOR01000004.1"/>
</dbReference>
<evidence type="ECO:0000313" key="1">
    <source>
        <dbReference type="EMBL" id="TXB68301.1"/>
    </source>
</evidence>
<dbReference type="InterPro" id="IPR046525">
    <property type="entry name" value="DUF6702"/>
</dbReference>
<dbReference type="EMBL" id="VOOR01000004">
    <property type="protein sequence ID" value="TXB68301.1"/>
    <property type="molecule type" value="Genomic_DNA"/>
</dbReference>